<dbReference type="Gene3D" id="3.20.20.80">
    <property type="entry name" value="Glycosidases"/>
    <property type="match status" value="1"/>
</dbReference>
<dbReference type="Proteomes" id="UP000030759">
    <property type="component" value="Unassembled WGS sequence"/>
</dbReference>
<dbReference type="EC" id="3.2.1.52" evidence="1"/>
<dbReference type="PANTHER" id="PTHR21040">
    <property type="entry name" value="BCDNA.GH04120"/>
    <property type="match status" value="1"/>
</dbReference>
<dbReference type="EMBL" id="KE682001">
    <property type="protein sequence ID" value="ERE68406.1"/>
    <property type="molecule type" value="Genomic_DNA"/>
</dbReference>
<feature type="non-terminal residue" evidence="1">
    <location>
        <position position="1"/>
    </location>
</feature>
<dbReference type="InterPro" id="IPR038901">
    <property type="entry name" value="HEXDC-like"/>
</dbReference>
<reference evidence="2" key="1">
    <citation type="journal article" date="2013" name="Nat. Biotechnol.">
        <title>Chinese hamster genome sequenced from sorted chromosomes.</title>
        <authorList>
            <person name="Brinkrolf K."/>
            <person name="Rupp O."/>
            <person name="Laux H."/>
            <person name="Kollin F."/>
            <person name="Ernst W."/>
            <person name="Linke B."/>
            <person name="Kofler R."/>
            <person name="Romand S."/>
            <person name="Hesse F."/>
            <person name="Budach W.E."/>
            <person name="Galosy S."/>
            <person name="Muller D."/>
            <person name="Noll T."/>
            <person name="Wienberg J."/>
            <person name="Jostock T."/>
            <person name="Leonard M."/>
            <person name="Grillari J."/>
            <person name="Tauch A."/>
            <person name="Goesmann A."/>
            <person name="Helk B."/>
            <person name="Mott J.E."/>
            <person name="Puhler A."/>
            <person name="Borth N."/>
        </authorList>
    </citation>
    <scope>NUCLEOTIDE SEQUENCE [LARGE SCALE GENOMIC DNA]</scope>
    <source>
        <strain evidence="2">17A/GY</strain>
    </source>
</reference>
<protein>
    <submittedName>
        <fullName evidence="1">Hexosaminidase D</fullName>
        <ecNumber evidence="1">3.2.1.52</ecNumber>
    </submittedName>
</protein>
<gene>
    <name evidence="1" type="ORF">H671_7g17961</name>
</gene>
<dbReference type="AlphaFoldDB" id="A0A061I3N7"/>
<dbReference type="PANTHER" id="PTHR21040:SF6">
    <property type="entry name" value="HEXOSAMINIDASE D"/>
    <property type="match status" value="1"/>
</dbReference>
<keyword evidence="1" id="KW-0378">Hydrolase</keyword>
<accession>A0A061I3N7</accession>
<dbReference type="GO" id="GO:0004563">
    <property type="term" value="F:beta-N-acetylhexosaminidase activity"/>
    <property type="evidence" value="ECO:0007669"/>
    <property type="project" value="UniProtKB-EC"/>
</dbReference>
<sequence length="100" mass="11262">NPKIQDKCEHCGCKDGNKCNPILFLPPRSTTWAVASHVVSQHPGTTPLVWDDMLRDIPQEQLQASGVPQLVEPVLWDYGADLDVHSKRWLWLLAALVRPL</sequence>
<organism evidence="1 2">
    <name type="scientific">Cricetulus griseus</name>
    <name type="common">Chinese hamster</name>
    <name type="synonym">Cricetulus barabensis griseus</name>
    <dbReference type="NCBI Taxonomy" id="10029"/>
    <lineage>
        <taxon>Eukaryota</taxon>
        <taxon>Metazoa</taxon>
        <taxon>Chordata</taxon>
        <taxon>Craniata</taxon>
        <taxon>Vertebrata</taxon>
        <taxon>Euteleostomi</taxon>
        <taxon>Mammalia</taxon>
        <taxon>Eutheria</taxon>
        <taxon>Euarchontoglires</taxon>
        <taxon>Glires</taxon>
        <taxon>Rodentia</taxon>
        <taxon>Myomorpha</taxon>
        <taxon>Muroidea</taxon>
        <taxon>Cricetidae</taxon>
        <taxon>Cricetinae</taxon>
        <taxon>Cricetulus</taxon>
    </lineage>
</organism>
<proteinExistence type="predicted"/>
<name>A0A061I3N7_CRIGR</name>
<keyword evidence="1" id="KW-0326">Glycosidase</keyword>
<evidence type="ECO:0000313" key="2">
    <source>
        <dbReference type="Proteomes" id="UP000030759"/>
    </source>
</evidence>
<evidence type="ECO:0000313" key="1">
    <source>
        <dbReference type="EMBL" id="ERE68406.1"/>
    </source>
</evidence>